<sequence>MKYEILSLLPKNWTISKIQSEFECILITSKIAIRSSKKFITSTMEQPPNTKIKNICYHEADFGLKAECHFFATSHGKSPCAGAGGTIKRKTRRASLQQIT</sequence>
<feature type="non-terminal residue" evidence="1">
    <location>
        <position position="100"/>
    </location>
</feature>
<reference evidence="1" key="1">
    <citation type="submission" date="2015-12" db="EMBL/GenBank/DDBJ databases">
        <title>De novo transcriptome assembly of four potential Pierce s Disease insect vectors from Arizona vineyards.</title>
        <authorList>
            <person name="Tassone E.E."/>
        </authorList>
    </citation>
    <scope>NUCLEOTIDE SEQUENCE</scope>
</reference>
<evidence type="ECO:0000313" key="1">
    <source>
        <dbReference type="EMBL" id="JAS17265.1"/>
    </source>
</evidence>
<protein>
    <submittedName>
        <fullName evidence="1">Uncharacterized protein</fullName>
    </submittedName>
</protein>
<dbReference type="PANTHER" id="PTHR46601">
    <property type="entry name" value="ULP_PROTEASE DOMAIN-CONTAINING PROTEIN"/>
    <property type="match status" value="1"/>
</dbReference>
<name>A0A1B6CVB0_9HEMI</name>
<dbReference type="PANTHER" id="PTHR46601:SF1">
    <property type="entry name" value="ADF-H DOMAIN-CONTAINING PROTEIN"/>
    <property type="match status" value="1"/>
</dbReference>
<dbReference type="EMBL" id="GEDC01020033">
    <property type="protein sequence ID" value="JAS17265.1"/>
    <property type="molecule type" value="Transcribed_RNA"/>
</dbReference>
<gene>
    <name evidence="1" type="ORF">g.7695</name>
</gene>
<proteinExistence type="predicted"/>
<organism evidence="1">
    <name type="scientific">Clastoptera arizonana</name>
    <name type="common">Arizona spittle bug</name>
    <dbReference type="NCBI Taxonomy" id="38151"/>
    <lineage>
        <taxon>Eukaryota</taxon>
        <taxon>Metazoa</taxon>
        <taxon>Ecdysozoa</taxon>
        <taxon>Arthropoda</taxon>
        <taxon>Hexapoda</taxon>
        <taxon>Insecta</taxon>
        <taxon>Pterygota</taxon>
        <taxon>Neoptera</taxon>
        <taxon>Paraneoptera</taxon>
        <taxon>Hemiptera</taxon>
        <taxon>Auchenorrhyncha</taxon>
        <taxon>Cercopoidea</taxon>
        <taxon>Clastopteridae</taxon>
        <taxon>Clastoptera</taxon>
    </lineage>
</organism>
<dbReference type="AlphaFoldDB" id="A0A1B6CVB0"/>
<accession>A0A1B6CVB0</accession>